<organism evidence="2 3">
    <name type="scientific">Streptosporangium pseudovulgare</name>
    <dbReference type="NCBI Taxonomy" id="35765"/>
    <lineage>
        <taxon>Bacteria</taxon>
        <taxon>Bacillati</taxon>
        <taxon>Actinomycetota</taxon>
        <taxon>Actinomycetes</taxon>
        <taxon>Streptosporangiales</taxon>
        <taxon>Streptosporangiaceae</taxon>
        <taxon>Streptosporangium</taxon>
    </lineage>
</organism>
<evidence type="ECO:0000313" key="3">
    <source>
        <dbReference type="Proteomes" id="UP000611554"/>
    </source>
</evidence>
<evidence type="ECO:0000313" key="2">
    <source>
        <dbReference type="EMBL" id="GGQ36492.1"/>
    </source>
</evidence>
<proteinExistence type="predicted"/>
<name>A0ABQ2RPC0_9ACTN</name>
<feature type="region of interest" description="Disordered" evidence="1">
    <location>
        <begin position="69"/>
        <end position="88"/>
    </location>
</feature>
<accession>A0ABQ2RPC0</accession>
<dbReference type="Proteomes" id="UP000611554">
    <property type="component" value="Unassembled WGS sequence"/>
</dbReference>
<evidence type="ECO:0000256" key="1">
    <source>
        <dbReference type="SAM" id="MobiDB-lite"/>
    </source>
</evidence>
<feature type="compositionally biased region" description="Polar residues" evidence="1">
    <location>
        <begin position="75"/>
        <end position="88"/>
    </location>
</feature>
<gene>
    <name evidence="2" type="ORF">GCM10010140_77830</name>
</gene>
<comment type="caution">
    <text evidence="2">The sequence shown here is derived from an EMBL/GenBank/DDBJ whole genome shotgun (WGS) entry which is preliminary data.</text>
</comment>
<protein>
    <submittedName>
        <fullName evidence="2">Uncharacterized protein</fullName>
    </submittedName>
</protein>
<keyword evidence="3" id="KW-1185">Reference proteome</keyword>
<sequence length="88" mass="9631">MTAGKPNDMITFPAPLPLPIPFPVPVPVPLSLPFSVPDPVSLPLPLPVPLPVLFPDRRIIVHRTVRMAVHRSSPDHSQTNTRETGAYL</sequence>
<reference evidence="3" key="1">
    <citation type="journal article" date="2019" name="Int. J. Syst. Evol. Microbiol.">
        <title>The Global Catalogue of Microorganisms (GCM) 10K type strain sequencing project: providing services to taxonomists for standard genome sequencing and annotation.</title>
        <authorList>
            <consortium name="The Broad Institute Genomics Platform"/>
            <consortium name="The Broad Institute Genome Sequencing Center for Infectious Disease"/>
            <person name="Wu L."/>
            <person name="Ma J."/>
        </authorList>
    </citation>
    <scope>NUCLEOTIDE SEQUENCE [LARGE SCALE GENOMIC DNA]</scope>
    <source>
        <strain evidence="3">JCM 3115</strain>
    </source>
</reference>
<dbReference type="EMBL" id="BMQJ01000056">
    <property type="protein sequence ID" value="GGQ36492.1"/>
    <property type="molecule type" value="Genomic_DNA"/>
</dbReference>